<dbReference type="Pfam" id="PF00561">
    <property type="entry name" value="Abhydrolase_1"/>
    <property type="match status" value="1"/>
</dbReference>
<reference evidence="2 3" key="1">
    <citation type="submission" date="2016-10" db="EMBL/GenBank/DDBJ databases">
        <title>Alkaliphiles isolated from bioreactors.</title>
        <authorList>
            <person name="Salah Z."/>
            <person name="Rout S.P."/>
            <person name="Humphreys P.N."/>
        </authorList>
    </citation>
    <scope>NUCLEOTIDE SEQUENCE [LARGE SCALE GENOMIC DNA]</scope>
    <source>
        <strain evidence="2 3">ZS02</strain>
    </source>
</reference>
<protein>
    <recommendedName>
        <fullName evidence="1">AB hydrolase-1 domain-containing protein</fullName>
    </recommendedName>
</protein>
<organism evidence="2 3">
    <name type="scientific">Azonexus hydrophilus</name>
    <dbReference type="NCBI Taxonomy" id="418702"/>
    <lineage>
        <taxon>Bacteria</taxon>
        <taxon>Pseudomonadati</taxon>
        <taxon>Pseudomonadota</taxon>
        <taxon>Betaproteobacteria</taxon>
        <taxon>Rhodocyclales</taxon>
        <taxon>Azonexaceae</taxon>
        <taxon>Azonexus</taxon>
    </lineage>
</organism>
<name>A0A1R1IBW8_9RHOO</name>
<dbReference type="RefSeq" id="WP_076091065.1">
    <property type="nucleotide sequence ID" value="NZ_MTHD01000001.1"/>
</dbReference>
<sequence>MNFLLPPSTQRITLRLLGLIAALLLAGCGNFSRLAADIMESGGTLRVVSGSLQAPACERCELIIVVLGDERGDAIHNYRVFERPGDFRIAALNTSRYLFAFQDLNRDFTHQANEPGVWFDLAGRGIDRDSVTDVVLAIGAPLVRPGPRVAGLFELRGTGLGHIDVLLGKVTTIDDQRFNQEAAEMGMWEPLGYMKTGHAGIFFLEPYDPARIPVLFVHGINGTPQNFRRLIDSLDRSRFQAWVINYPSGFDLRALGDGLLGLLAELRLRHDFQRMHIVAHSMGGLLIREYLAECSRAGACDYVDKVVSVATPYAGIENMSLYLDLATVVMPVWRNLLPDGPFLGNLFKAPLPPGASLHIAFAYLSDRSPTGKPGDGVVSLKTQLRIEAQHEATSMRGFHEDHVSVLDSEELRHYVSMVLTR</sequence>
<evidence type="ECO:0000313" key="2">
    <source>
        <dbReference type="EMBL" id="OMG56172.1"/>
    </source>
</evidence>
<dbReference type="InterPro" id="IPR000073">
    <property type="entry name" value="AB_hydrolase_1"/>
</dbReference>
<dbReference type="Proteomes" id="UP000187526">
    <property type="component" value="Unassembled WGS sequence"/>
</dbReference>
<accession>A0A1R1IBW8</accession>
<dbReference type="EMBL" id="MTHD01000001">
    <property type="protein sequence ID" value="OMG56172.1"/>
    <property type="molecule type" value="Genomic_DNA"/>
</dbReference>
<dbReference type="PANTHER" id="PTHR37946">
    <property type="entry name" value="SLL1969 PROTEIN"/>
    <property type="match status" value="1"/>
</dbReference>
<dbReference type="STRING" id="418702.BJN45_00610"/>
<feature type="domain" description="AB hydrolase-1" evidence="1">
    <location>
        <begin position="213"/>
        <end position="317"/>
    </location>
</feature>
<dbReference type="SUPFAM" id="SSF53474">
    <property type="entry name" value="alpha/beta-Hydrolases"/>
    <property type="match status" value="1"/>
</dbReference>
<comment type="caution">
    <text evidence="2">The sequence shown here is derived from an EMBL/GenBank/DDBJ whole genome shotgun (WGS) entry which is preliminary data.</text>
</comment>
<dbReference type="InterPro" id="IPR029058">
    <property type="entry name" value="AB_hydrolase_fold"/>
</dbReference>
<dbReference type="PANTHER" id="PTHR37946:SF1">
    <property type="entry name" value="SLL1969 PROTEIN"/>
    <property type="match status" value="1"/>
</dbReference>
<dbReference type="AlphaFoldDB" id="A0A1R1IBW8"/>
<evidence type="ECO:0000313" key="3">
    <source>
        <dbReference type="Proteomes" id="UP000187526"/>
    </source>
</evidence>
<evidence type="ECO:0000259" key="1">
    <source>
        <dbReference type="Pfam" id="PF00561"/>
    </source>
</evidence>
<gene>
    <name evidence="2" type="ORF">BJN45_00610</name>
</gene>
<proteinExistence type="predicted"/>
<dbReference type="Gene3D" id="3.40.50.1820">
    <property type="entry name" value="alpha/beta hydrolase"/>
    <property type="match status" value="1"/>
</dbReference>
<keyword evidence="3" id="KW-1185">Reference proteome</keyword>